<gene>
    <name evidence="1" type="ORF">L916_04368</name>
</gene>
<proteinExistence type="predicted"/>
<evidence type="ECO:0000313" key="1">
    <source>
        <dbReference type="EMBL" id="ETL45575.1"/>
    </source>
</evidence>
<evidence type="ECO:0000313" key="2">
    <source>
        <dbReference type="Proteomes" id="UP000053864"/>
    </source>
</evidence>
<dbReference type="Proteomes" id="UP000053864">
    <property type="component" value="Unassembled WGS sequence"/>
</dbReference>
<organism evidence="1 2">
    <name type="scientific">Phytophthora nicotianae</name>
    <name type="common">Potato buckeye rot agent</name>
    <name type="synonym">Phytophthora parasitica</name>
    <dbReference type="NCBI Taxonomy" id="4792"/>
    <lineage>
        <taxon>Eukaryota</taxon>
        <taxon>Sar</taxon>
        <taxon>Stramenopiles</taxon>
        <taxon>Oomycota</taxon>
        <taxon>Peronosporomycetes</taxon>
        <taxon>Peronosporales</taxon>
        <taxon>Peronosporaceae</taxon>
        <taxon>Phytophthora</taxon>
    </lineage>
</organism>
<sequence>MLEIQAKETASAYNVSPFMASWHWRKGFMKWHRLGICTQTRQGQKMMELRVEKVFLRVLT</sequence>
<dbReference type="EMBL" id="KI671754">
    <property type="protein sequence ID" value="ETL45575.1"/>
    <property type="molecule type" value="Genomic_DNA"/>
</dbReference>
<name>W2JGJ5_PHYNI</name>
<dbReference type="AlphaFoldDB" id="W2JGJ5"/>
<evidence type="ECO:0008006" key="3">
    <source>
        <dbReference type="Google" id="ProtNLM"/>
    </source>
</evidence>
<protein>
    <recommendedName>
        <fullName evidence="3">HTH CENPB-type domain-containing protein</fullName>
    </recommendedName>
</protein>
<reference evidence="1 2" key="1">
    <citation type="submission" date="2013-11" db="EMBL/GenBank/DDBJ databases">
        <title>The Genome Sequence of Phytophthora parasitica CJ05E6.</title>
        <authorList>
            <consortium name="The Broad Institute Genomics Platform"/>
            <person name="Russ C."/>
            <person name="Tyler B."/>
            <person name="Panabieres F."/>
            <person name="Shan W."/>
            <person name="Tripathy S."/>
            <person name="Grunwald N."/>
            <person name="Machado M."/>
            <person name="Johnson C.S."/>
            <person name="Arredondo F."/>
            <person name="Hong C."/>
            <person name="Coffey M."/>
            <person name="Young S.K."/>
            <person name="Zeng Q."/>
            <person name="Gargeya S."/>
            <person name="Fitzgerald M."/>
            <person name="Abouelleil A."/>
            <person name="Alvarado L."/>
            <person name="Chapman S.B."/>
            <person name="Gainer-Dewar J."/>
            <person name="Goldberg J."/>
            <person name="Griggs A."/>
            <person name="Gujja S."/>
            <person name="Hansen M."/>
            <person name="Howarth C."/>
            <person name="Imamovic A."/>
            <person name="Ireland A."/>
            <person name="Larimer J."/>
            <person name="McCowan C."/>
            <person name="Murphy C."/>
            <person name="Pearson M."/>
            <person name="Poon T.W."/>
            <person name="Priest M."/>
            <person name="Roberts A."/>
            <person name="Saif S."/>
            <person name="Shea T."/>
            <person name="Sykes S."/>
            <person name="Wortman J."/>
            <person name="Nusbaum C."/>
            <person name="Birren B."/>
        </authorList>
    </citation>
    <scope>NUCLEOTIDE SEQUENCE [LARGE SCALE GENOMIC DNA]</scope>
    <source>
        <strain evidence="1 2">CJ05E6</strain>
    </source>
</reference>
<accession>W2JGJ5</accession>